<name>G4CJV5_9NEIS</name>
<gene>
    <name evidence="1" type="ORF">HMPREF9371_1895</name>
</gene>
<evidence type="ECO:0000313" key="1">
    <source>
        <dbReference type="EMBL" id="EGY51910.1"/>
    </source>
</evidence>
<dbReference type="AlphaFoldDB" id="G4CJV5"/>
<proteinExistence type="predicted"/>
<dbReference type="HOGENOM" id="CLU_3313313_0_0_4"/>
<dbReference type="Proteomes" id="UP000003019">
    <property type="component" value="Unassembled WGS sequence"/>
</dbReference>
<accession>G4CJV5</accession>
<protein>
    <submittedName>
        <fullName evidence="1">Uncharacterized protein</fullName>
    </submittedName>
</protein>
<evidence type="ECO:0000313" key="2">
    <source>
        <dbReference type="Proteomes" id="UP000003019"/>
    </source>
</evidence>
<dbReference type="PATRIC" id="fig|1032488.3.peg.1798"/>
<sequence>MPELQGRAGKQILPWAVAVVHQYNDCRRQHQGLVEAWPK</sequence>
<keyword evidence="2" id="KW-1185">Reference proteome</keyword>
<comment type="caution">
    <text evidence="1">The sequence shown here is derived from an EMBL/GenBank/DDBJ whole genome shotgun (WGS) entry which is preliminary data.</text>
</comment>
<dbReference type="EMBL" id="AGAY01000064">
    <property type="protein sequence ID" value="EGY51910.1"/>
    <property type="molecule type" value="Genomic_DNA"/>
</dbReference>
<reference evidence="1 2" key="1">
    <citation type="submission" date="2011-05" db="EMBL/GenBank/DDBJ databases">
        <authorList>
            <person name="Muzny D."/>
            <person name="Qin X."/>
            <person name="Deng J."/>
            <person name="Jiang H."/>
            <person name="Liu Y."/>
            <person name="Qu J."/>
            <person name="Song X.-Z."/>
            <person name="Zhang L."/>
            <person name="Thornton R."/>
            <person name="Coyle M."/>
            <person name="Francisco L."/>
            <person name="Jackson L."/>
            <person name="Javaid M."/>
            <person name="Korchina V."/>
            <person name="Kovar C."/>
            <person name="Mata R."/>
            <person name="Mathew T."/>
            <person name="Ngo R."/>
            <person name="Nguyen L."/>
            <person name="Nguyen N."/>
            <person name="Okwuonu G."/>
            <person name="Ongeri F."/>
            <person name="Pham C."/>
            <person name="Simmons D."/>
            <person name="Wilczek-Boney K."/>
            <person name="Hale W."/>
            <person name="Jakkamsetti A."/>
            <person name="Pham P."/>
            <person name="Ruth R."/>
            <person name="San Lucas F."/>
            <person name="Warren J."/>
            <person name="Zhang J."/>
            <person name="Zhao Z."/>
            <person name="Zhou C."/>
            <person name="Zhu D."/>
            <person name="Lee S."/>
            <person name="Bess C."/>
            <person name="Blankenburg K."/>
            <person name="Forbes L."/>
            <person name="Fu Q."/>
            <person name="Gubbala S."/>
            <person name="Hirani K."/>
            <person name="Jayaseelan J.C."/>
            <person name="Lara F."/>
            <person name="Munidasa M."/>
            <person name="Palculict T."/>
            <person name="Patil S."/>
            <person name="Pu L.-L."/>
            <person name="Saada N."/>
            <person name="Tang L."/>
            <person name="Weissenberger G."/>
            <person name="Zhu Y."/>
            <person name="Hemphill L."/>
            <person name="Shang Y."/>
            <person name="Youmans B."/>
            <person name="Ayvaz T."/>
            <person name="Ross M."/>
            <person name="Santibanez J."/>
            <person name="Aqrawi P."/>
            <person name="Gross S."/>
            <person name="Joshi V."/>
            <person name="Fowler G."/>
            <person name="Nazareth L."/>
            <person name="Reid J."/>
            <person name="Worley K."/>
            <person name="Petrosino J."/>
            <person name="Highlander S."/>
            <person name="Gibbs R."/>
        </authorList>
    </citation>
    <scope>NUCLEOTIDE SEQUENCE [LARGE SCALE GENOMIC DNA]</scope>
    <source>
        <strain evidence="1 2">871</strain>
    </source>
</reference>
<organism evidence="1 2">
    <name type="scientific">Neisseria shayeganii 871</name>
    <dbReference type="NCBI Taxonomy" id="1032488"/>
    <lineage>
        <taxon>Bacteria</taxon>
        <taxon>Pseudomonadati</taxon>
        <taxon>Pseudomonadota</taxon>
        <taxon>Betaproteobacteria</taxon>
        <taxon>Neisseriales</taxon>
        <taxon>Neisseriaceae</taxon>
        <taxon>Neisseria</taxon>
    </lineage>
</organism>